<dbReference type="EMBL" id="VLLA01000021">
    <property type="protein sequence ID" value="TWI62753.1"/>
    <property type="molecule type" value="Genomic_DNA"/>
</dbReference>
<dbReference type="Pfam" id="PF21716">
    <property type="entry name" value="dnstrm_HI1420"/>
    <property type="match status" value="1"/>
</dbReference>
<proteinExistence type="predicted"/>
<dbReference type="Proteomes" id="UP000316291">
    <property type="component" value="Unassembled WGS sequence"/>
</dbReference>
<dbReference type="PANTHER" id="PTHR40275">
    <property type="entry name" value="SSL7038 PROTEIN"/>
    <property type="match status" value="1"/>
</dbReference>
<dbReference type="InterPro" id="IPR014057">
    <property type="entry name" value="HI1420"/>
</dbReference>
<dbReference type="RefSeq" id="WP_018643204.1">
    <property type="nucleotide sequence ID" value="NZ_VLLA01000021.1"/>
</dbReference>
<dbReference type="PANTHER" id="PTHR40275:SF1">
    <property type="entry name" value="SSL7038 PROTEIN"/>
    <property type="match status" value="1"/>
</dbReference>
<dbReference type="NCBIfam" id="TIGR02684">
    <property type="entry name" value="dnstrm_HI1420"/>
    <property type="match status" value="1"/>
</dbReference>
<accession>A0A562R1Q1</accession>
<keyword evidence="2" id="KW-1185">Reference proteome</keyword>
<reference evidence="1 2" key="1">
    <citation type="journal article" date="2015" name="Stand. Genomic Sci.">
        <title>Genomic Encyclopedia of Bacterial and Archaeal Type Strains, Phase III: the genomes of soil and plant-associated and newly described type strains.</title>
        <authorList>
            <person name="Whitman W.B."/>
            <person name="Woyke T."/>
            <person name="Klenk H.P."/>
            <person name="Zhou Y."/>
            <person name="Lilburn T.G."/>
            <person name="Beck B.J."/>
            <person name="De Vos P."/>
            <person name="Vandamme P."/>
            <person name="Eisen J.A."/>
            <person name="Garrity G."/>
            <person name="Hugenholtz P."/>
            <person name="Kyrpides N.C."/>
        </authorList>
    </citation>
    <scope>NUCLEOTIDE SEQUENCE [LARGE SCALE GENOMIC DNA]</scope>
    <source>
        <strain evidence="1 2">CGMCC 1.10948</strain>
    </source>
</reference>
<name>A0A562R1Q1_9BRAD</name>
<organism evidence="1 2">
    <name type="scientific">Bradyrhizobium huanghuaihaiense</name>
    <dbReference type="NCBI Taxonomy" id="990078"/>
    <lineage>
        <taxon>Bacteria</taxon>
        <taxon>Pseudomonadati</taxon>
        <taxon>Pseudomonadota</taxon>
        <taxon>Alphaproteobacteria</taxon>
        <taxon>Hyphomicrobiales</taxon>
        <taxon>Nitrobacteraceae</taxon>
        <taxon>Bradyrhizobium</taxon>
    </lineage>
</organism>
<gene>
    <name evidence="1" type="ORF">IQ16_06501</name>
</gene>
<dbReference type="SUPFAM" id="SSF47413">
    <property type="entry name" value="lambda repressor-like DNA-binding domains"/>
    <property type="match status" value="1"/>
</dbReference>
<evidence type="ECO:0000313" key="1">
    <source>
        <dbReference type="EMBL" id="TWI62753.1"/>
    </source>
</evidence>
<dbReference type="GO" id="GO:0003677">
    <property type="term" value="F:DNA binding"/>
    <property type="evidence" value="ECO:0007669"/>
    <property type="project" value="InterPro"/>
</dbReference>
<dbReference type="AlphaFoldDB" id="A0A562R1Q1"/>
<evidence type="ECO:0000313" key="2">
    <source>
        <dbReference type="Proteomes" id="UP000316291"/>
    </source>
</evidence>
<protein>
    <submittedName>
        <fullName evidence="1">Putative addiction module antidote protein</fullName>
    </submittedName>
</protein>
<comment type="caution">
    <text evidence="1">The sequence shown here is derived from an EMBL/GenBank/DDBJ whole genome shotgun (WGS) entry which is preliminary data.</text>
</comment>
<sequence length="113" mass="12376">MPKRSQASSKQSAKVRVTKFDAADYLKTPTAIAAYLTEAFETNDHAYICNALDTAARAKGMGDISKATGLSRESLYKTFKETAKPEFETVRKVMNSLGVKLVAEPIDDKQKVA</sequence>
<dbReference type="OrthoDB" id="9798416at2"/>
<dbReference type="InterPro" id="IPR010982">
    <property type="entry name" value="Lambda_DNA-bd_dom_sf"/>
</dbReference>